<name>A0A0N4VF99_ENTVE</name>
<protein>
    <submittedName>
        <fullName evidence="12">Ion_trans_2 domain-containing protein</fullName>
    </submittedName>
</protein>
<dbReference type="GO" id="GO:0030322">
    <property type="term" value="P:stabilization of membrane potential"/>
    <property type="evidence" value="ECO:0007669"/>
    <property type="project" value="TreeGrafter"/>
</dbReference>
<evidence type="ECO:0000256" key="1">
    <source>
        <dbReference type="ARBA" id="ARBA00004141"/>
    </source>
</evidence>
<evidence type="ECO:0000256" key="7">
    <source>
        <dbReference type="ARBA" id="ARBA00023303"/>
    </source>
</evidence>
<dbReference type="Pfam" id="PF07885">
    <property type="entry name" value="Ion_trans_2"/>
    <property type="match status" value="2"/>
</dbReference>
<dbReference type="InterPro" id="IPR003280">
    <property type="entry name" value="2pore_dom_K_chnl"/>
</dbReference>
<dbReference type="GO" id="GO:0005886">
    <property type="term" value="C:plasma membrane"/>
    <property type="evidence" value="ECO:0007669"/>
    <property type="project" value="TreeGrafter"/>
</dbReference>
<dbReference type="SUPFAM" id="SSF81324">
    <property type="entry name" value="Voltage-gated potassium channels"/>
    <property type="match status" value="1"/>
</dbReference>
<evidence type="ECO:0000256" key="2">
    <source>
        <dbReference type="ARBA" id="ARBA00022448"/>
    </source>
</evidence>
<feature type="transmembrane region" description="Helical" evidence="8">
    <location>
        <begin position="86"/>
        <end position="103"/>
    </location>
</feature>
<feature type="domain" description="Potassium channel" evidence="9">
    <location>
        <begin position="68"/>
        <end position="147"/>
    </location>
</feature>
<keyword evidence="2" id="KW-0813">Transport</keyword>
<keyword evidence="3 8" id="KW-0812">Transmembrane</keyword>
<evidence type="ECO:0000256" key="8">
    <source>
        <dbReference type="SAM" id="Phobius"/>
    </source>
</evidence>
<evidence type="ECO:0000313" key="10">
    <source>
        <dbReference type="EMBL" id="VDD94073.1"/>
    </source>
</evidence>
<reference evidence="12" key="1">
    <citation type="submission" date="2017-02" db="UniProtKB">
        <authorList>
            <consortium name="WormBaseParasite"/>
        </authorList>
    </citation>
    <scope>IDENTIFICATION</scope>
</reference>
<keyword evidence="7" id="KW-0407">Ion channel</keyword>
<evidence type="ECO:0000256" key="5">
    <source>
        <dbReference type="ARBA" id="ARBA00023065"/>
    </source>
</evidence>
<dbReference type="EMBL" id="UXUI01009633">
    <property type="protein sequence ID" value="VDD94073.1"/>
    <property type="molecule type" value="Genomic_DNA"/>
</dbReference>
<dbReference type="OrthoDB" id="297496at2759"/>
<dbReference type="WBParaSite" id="EVEC_0000941401-mRNA-1">
    <property type="protein sequence ID" value="EVEC_0000941401-mRNA-1"/>
    <property type="gene ID" value="EVEC_0000941401"/>
</dbReference>
<accession>A0A0N4VF99</accession>
<keyword evidence="4 8" id="KW-1133">Transmembrane helix</keyword>
<dbReference type="Proteomes" id="UP000274131">
    <property type="component" value="Unassembled WGS sequence"/>
</dbReference>
<organism evidence="12">
    <name type="scientific">Enterobius vermicularis</name>
    <name type="common">Human pinworm</name>
    <dbReference type="NCBI Taxonomy" id="51028"/>
    <lineage>
        <taxon>Eukaryota</taxon>
        <taxon>Metazoa</taxon>
        <taxon>Ecdysozoa</taxon>
        <taxon>Nematoda</taxon>
        <taxon>Chromadorea</taxon>
        <taxon>Rhabditida</taxon>
        <taxon>Spirurina</taxon>
        <taxon>Oxyuridomorpha</taxon>
        <taxon>Oxyuroidea</taxon>
        <taxon>Oxyuridae</taxon>
        <taxon>Enterobius</taxon>
    </lineage>
</organism>
<sequence>MATPRTTTGRIATVIYGFIGCTCCVLFFNLFIERLITVFTYVLRSLDGADDNWRPSVYKVFFMVFTLCVIFILISAGFYTVTERWYYLDAFYFCFIGFGTIGFGDFVPNQLPQYEYPRNLIRIANFLILSLGASSVYCLFNVSSMVIRQFLNWLIKRMDVKTDDSRDFFCLRRKRKRYMGLGLRPPPGYDPSETSSCSGEGLLSLKEFLMTNQTSILTIQRHLIQAVAPPVKPTNQPEKISANRIGPMGLLTEKLGDR</sequence>
<evidence type="ECO:0000256" key="4">
    <source>
        <dbReference type="ARBA" id="ARBA00022989"/>
    </source>
</evidence>
<reference evidence="10 11" key="2">
    <citation type="submission" date="2018-10" db="EMBL/GenBank/DDBJ databases">
        <authorList>
            <consortium name="Pathogen Informatics"/>
        </authorList>
    </citation>
    <scope>NUCLEOTIDE SEQUENCE [LARGE SCALE GENOMIC DNA]</scope>
</reference>
<evidence type="ECO:0000256" key="3">
    <source>
        <dbReference type="ARBA" id="ARBA00022692"/>
    </source>
</evidence>
<feature type="transmembrane region" description="Helical" evidence="8">
    <location>
        <begin position="12"/>
        <end position="32"/>
    </location>
</feature>
<evidence type="ECO:0000313" key="11">
    <source>
        <dbReference type="Proteomes" id="UP000274131"/>
    </source>
</evidence>
<comment type="subcellular location">
    <subcellularLocation>
        <location evidence="1">Membrane</location>
        <topology evidence="1">Multi-pass membrane protein</topology>
    </subcellularLocation>
</comment>
<feature type="domain" description="Potassium channel" evidence="9">
    <location>
        <begin position="3"/>
        <end position="35"/>
    </location>
</feature>
<evidence type="ECO:0000256" key="6">
    <source>
        <dbReference type="ARBA" id="ARBA00023136"/>
    </source>
</evidence>
<evidence type="ECO:0000313" key="12">
    <source>
        <dbReference type="WBParaSite" id="EVEC_0000941401-mRNA-1"/>
    </source>
</evidence>
<dbReference type="PANTHER" id="PTHR11003">
    <property type="entry name" value="POTASSIUM CHANNEL, SUBFAMILY K"/>
    <property type="match status" value="1"/>
</dbReference>
<proteinExistence type="predicted"/>
<dbReference type="InterPro" id="IPR013099">
    <property type="entry name" value="K_chnl_dom"/>
</dbReference>
<keyword evidence="5" id="KW-0406">Ion transport</keyword>
<keyword evidence="11" id="KW-1185">Reference proteome</keyword>
<keyword evidence="6 8" id="KW-0472">Membrane</keyword>
<gene>
    <name evidence="10" type="ORF">EVEC_LOCUS8824</name>
</gene>
<dbReference type="PROSITE" id="PS51257">
    <property type="entry name" value="PROKAR_LIPOPROTEIN"/>
    <property type="match status" value="1"/>
</dbReference>
<dbReference type="GO" id="GO:0015271">
    <property type="term" value="F:outward rectifier potassium channel activity"/>
    <property type="evidence" value="ECO:0007669"/>
    <property type="project" value="TreeGrafter"/>
</dbReference>
<evidence type="ECO:0000259" key="9">
    <source>
        <dbReference type="Pfam" id="PF07885"/>
    </source>
</evidence>
<dbReference type="AlphaFoldDB" id="A0A0N4VF99"/>
<dbReference type="Gene3D" id="1.10.287.70">
    <property type="match status" value="1"/>
</dbReference>
<feature type="transmembrane region" description="Helical" evidence="8">
    <location>
        <begin position="123"/>
        <end position="147"/>
    </location>
</feature>
<feature type="transmembrane region" description="Helical" evidence="8">
    <location>
        <begin position="60"/>
        <end position="79"/>
    </location>
</feature>
<dbReference type="STRING" id="51028.A0A0N4VF99"/>
<dbReference type="GO" id="GO:0022841">
    <property type="term" value="F:potassium ion leak channel activity"/>
    <property type="evidence" value="ECO:0007669"/>
    <property type="project" value="TreeGrafter"/>
</dbReference>
<dbReference type="PANTHER" id="PTHR11003:SF10">
    <property type="entry name" value="POTASSIUM CHANNEL DOMAIN-CONTAINING PROTEIN"/>
    <property type="match status" value="1"/>
</dbReference>